<dbReference type="GeneID" id="106165177"/>
<feature type="region of interest" description="Disordered" evidence="2">
    <location>
        <begin position="763"/>
        <end position="815"/>
    </location>
</feature>
<feature type="region of interest" description="Disordered" evidence="2">
    <location>
        <begin position="1"/>
        <end position="23"/>
    </location>
</feature>
<keyword evidence="5" id="KW-1185">Reference proteome</keyword>
<dbReference type="AlphaFoldDB" id="A0A1S3IKJ8"/>
<dbReference type="Pfam" id="PF03281">
    <property type="entry name" value="Mab-21"/>
    <property type="match status" value="1"/>
</dbReference>
<dbReference type="InterPro" id="IPR046906">
    <property type="entry name" value="Mab-21_HhH/H2TH-like"/>
</dbReference>
<gene>
    <name evidence="6" type="primary">LOC106165177</name>
</gene>
<evidence type="ECO:0000259" key="4">
    <source>
        <dbReference type="Pfam" id="PF20266"/>
    </source>
</evidence>
<dbReference type="PANTHER" id="PTHR10656:SF69">
    <property type="entry name" value="MAB-21-LIKE HHH_H2TH-LIKE DOMAIN-CONTAINING PROTEIN"/>
    <property type="match status" value="1"/>
</dbReference>
<feature type="compositionally biased region" description="Basic and acidic residues" evidence="2">
    <location>
        <begin position="768"/>
        <end position="783"/>
    </location>
</feature>
<dbReference type="SMART" id="SM01265">
    <property type="entry name" value="Mab-21"/>
    <property type="match status" value="1"/>
</dbReference>
<dbReference type="Pfam" id="PF20266">
    <property type="entry name" value="Mab-21_C"/>
    <property type="match status" value="1"/>
</dbReference>
<sequence>MDKGGCQGFQASHRRPTRSVENKENMENFSKYLAEMLPEEKVAMERGHRMMKLLLGNDSDPARNKVTELYEQMRNAKIFSDLFKGNAFVNSSFGLVESYGKALPSLIQTNSTCYQFFPYQNIEQWFEHVIPLYAREFNPEMIDMPSYIQLKVIGSTVDGLAVPLALHKEDKTHNIPIDIDVMLVLSPPYFPTVTSRRESVTTTKGPLWLRILSPPYYPTFTSRRESFVVDGRGCHAGYVKLKIQGQHWLFEVPDILERDRGDLYLSNTCVQHYIKNVNSSSGPLRKMLEKFRVRVHLHGPAATYEILSSMHDKDDLLSTGDFVASFPWNEFPREAEEWLSRKRSSGWPNMEQIQAVKEFGCHLVPVANPGDKDCRTEWRISFVLAERHLALSLNQVQRHVYRIIKLIHKHLLGESCTLSSYHLKTTLFWLCERIPQDRWTNEEMGQRFYDFYDLLLEFLDKKCIPNYFIQENNMIDYVDEKVVSDIVHILYTILDNPKAVLTEIQTNYEIHFNLMNHTFLNRFFQDILKINLQVMVDSPDIVLDSVFGAPGGAVDAFSKNDTDNPLRKEKEDSDSDMGAVGGAIDAFSNNDSDNPLRLETERLTRLILKDVCKRLLEWVPNSADGVDIFEEMRDFLKDALTLTADIDEEDPSHVELLVNTISLLTALDSGLKQRPADEHVNGQEARSRKLSYLTHDQNDDQHNAVTESFDSLDENQKTQSGNKKNRLLELVKVFVDTMEGYGLELEQTPEDEHADDQEAALGETLYQRNDEFSDRYYAERESSDSLDEDQSAPSGNKKNRLIGKRAGQLDDIDLD</sequence>
<proteinExistence type="inferred from homology"/>
<feature type="domain" description="Mab-21-like HhH/H2TH-like" evidence="4">
    <location>
        <begin position="398"/>
        <end position="488"/>
    </location>
</feature>
<feature type="domain" description="Mab-21-like nucleotidyltransferase" evidence="3">
    <location>
        <begin position="261"/>
        <end position="389"/>
    </location>
</feature>
<evidence type="ECO:0000313" key="6">
    <source>
        <dbReference type="RefSeq" id="XP_013398737.1"/>
    </source>
</evidence>
<organism evidence="5 6">
    <name type="scientific">Lingula anatina</name>
    <name type="common">Brachiopod</name>
    <name type="synonym">Lingula unguis</name>
    <dbReference type="NCBI Taxonomy" id="7574"/>
    <lineage>
        <taxon>Eukaryota</taxon>
        <taxon>Metazoa</taxon>
        <taxon>Spiralia</taxon>
        <taxon>Lophotrochozoa</taxon>
        <taxon>Brachiopoda</taxon>
        <taxon>Linguliformea</taxon>
        <taxon>Lingulata</taxon>
        <taxon>Lingulida</taxon>
        <taxon>Linguloidea</taxon>
        <taxon>Lingulidae</taxon>
        <taxon>Lingula</taxon>
    </lineage>
</organism>
<evidence type="ECO:0000259" key="3">
    <source>
        <dbReference type="Pfam" id="PF03281"/>
    </source>
</evidence>
<protein>
    <submittedName>
        <fullName evidence="6">Uncharacterized protein LOC106165177 isoform X2</fullName>
    </submittedName>
</protein>
<dbReference type="RefSeq" id="XP_013398737.1">
    <property type="nucleotide sequence ID" value="XM_013543283.1"/>
</dbReference>
<dbReference type="Proteomes" id="UP000085678">
    <property type="component" value="Unplaced"/>
</dbReference>
<dbReference type="PANTHER" id="PTHR10656">
    <property type="entry name" value="CELL FATE DETERMINING PROTEIN MAB21-RELATED"/>
    <property type="match status" value="1"/>
</dbReference>
<evidence type="ECO:0000313" key="5">
    <source>
        <dbReference type="Proteomes" id="UP000085678"/>
    </source>
</evidence>
<dbReference type="OrthoDB" id="6159860at2759"/>
<dbReference type="InterPro" id="IPR046903">
    <property type="entry name" value="Mab-21-like_nuc_Trfase"/>
</dbReference>
<evidence type="ECO:0000256" key="1">
    <source>
        <dbReference type="ARBA" id="ARBA00008307"/>
    </source>
</evidence>
<name>A0A1S3IKJ8_LINAN</name>
<dbReference type="Gene3D" id="1.10.1410.40">
    <property type="match status" value="1"/>
</dbReference>
<evidence type="ECO:0000256" key="2">
    <source>
        <dbReference type="SAM" id="MobiDB-lite"/>
    </source>
</evidence>
<accession>A0A1S3IKJ8</accession>
<dbReference type="InterPro" id="IPR024810">
    <property type="entry name" value="MAB21L/cGLR"/>
</dbReference>
<dbReference type="InParanoid" id="A0A1S3IKJ8"/>
<comment type="similarity">
    <text evidence="1">Belongs to the mab-21 family.</text>
</comment>
<reference evidence="6" key="1">
    <citation type="submission" date="2025-08" db="UniProtKB">
        <authorList>
            <consortium name="RefSeq"/>
        </authorList>
    </citation>
    <scope>IDENTIFICATION</scope>
    <source>
        <tissue evidence="6">Gonads</tissue>
    </source>
</reference>